<evidence type="ECO:0000313" key="2">
    <source>
        <dbReference type="EMBL" id="KFM18763.1"/>
    </source>
</evidence>
<feature type="transmembrane region" description="Helical" evidence="1">
    <location>
        <begin position="67"/>
        <end position="86"/>
    </location>
</feature>
<keyword evidence="1" id="KW-0472">Membrane</keyword>
<proteinExistence type="predicted"/>
<organism evidence="2 3">
    <name type="scientific">Marine Group I thaumarchaeote SCGC AAA799-P11</name>
    <dbReference type="NCBI Taxonomy" id="1502295"/>
    <lineage>
        <taxon>Archaea</taxon>
        <taxon>Nitrososphaerota</taxon>
        <taxon>Marine Group I</taxon>
    </lineage>
</organism>
<keyword evidence="1" id="KW-0812">Transmembrane</keyword>
<feature type="transmembrane region" description="Helical" evidence="1">
    <location>
        <begin position="28"/>
        <end position="47"/>
    </location>
</feature>
<dbReference type="EMBL" id="JOSZ01000014">
    <property type="protein sequence ID" value="KFM18763.1"/>
    <property type="molecule type" value="Genomic_DNA"/>
</dbReference>
<gene>
    <name evidence="2" type="ORF">AAA799P11_00972</name>
</gene>
<reference evidence="2 3" key="1">
    <citation type="submission" date="2014-06" db="EMBL/GenBank/DDBJ databases">
        <authorList>
            <person name="Ngugi D.K."/>
            <person name="Blom J."/>
            <person name="Alam I."/>
            <person name="Rashid M."/>
            <person name="Baalawi W."/>
            <person name="Zhang G."/>
            <person name="Hikmawan T."/>
            <person name="Guan Y."/>
            <person name="Antunes A."/>
            <person name="Siam R."/>
            <person name="El-Dorry H."/>
            <person name="Bajic V."/>
            <person name="Stingl U."/>
        </authorList>
    </citation>
    <scope>NUCLEOTIDE SEQUENCE [LARGE SCALE GENOMIC DNA]</scope>
    <source>
        <strain evidence="2">SCGC AAA799-P11</strain>
    </source>
</reference>
<accession>A0A087RZ59</accession>
<keyword evidence="1" id="KW-1133">Transmembrane helix</keyword>
<keyword evidence="3" id="KW-1185">Reference proteome</keyword>
<sequence length="155" mass="17888">MIYNTDEKLLKIKSINYNIMKRSDGFKFLGFVIIPGMAILSFSQFVVELFGQTIPHVFLSFFREASVVIIVGAALLFAAAWLVKALPRNHTKNYSLICFDVFGKESLLDGLRTEFKTNDVAWSFMKEYKQRHPLYNFALVTETLNSEKKTIVRYI</sequence>
<protein>
    <submittedName>
        <fullName evidence="2">Uncharacterized protein</fullName>
    </submittedName>
</protein>
<evidence type="ECO:0000313" key="3">
    <source>
        <dbReference type="Proteomes" id="UP000029387"/>
    </source>
</evidence>
<name>A0A087RZ59_9ARCH</name>
<comment type="caution">
    <text evidence="2">The sequence shown here is derived from an EMBL/GenBank/DDBJ whole genome shotgun (WGS) entry which is preliminary data.</text>
</comment>
<evidence type="ECO:0000256" key="1">
    <source>
        <dbReference type="SAM" id="Phobius"/>
    </source>
</evidence>
<dbReference type="AlphaFoldDB" id="A0A087RZ59"/>
<dbReference type="Proteomes" id="UP000029387">
    <property type="component" value="Unassembled WGS sequence"/>
</dbReference>